<evidence type="ECO:0000313" key="2">
    <source>
        <dbReference type="EMBL" id="PKY63866.1"/>
    </source>
</evidence>
<feature type="transmembrane region" description="Helical" evidence="1">
    <location>
        <begin position="21"/>
        <end position="41"/>
    </location>
</feature>
<keyword evidence="1" id="KW-0472">Membrane</keyword>
<dbReference type="RefSeq" id="WP_007588007.1">
    <property type="nucleotide sequence ID" value="NZ_PKKM01000013.1"/>
</dbReference>
<evidence type="ECO:0000256" key="1">
    <source>
        <dbReference type="SAM" id="Phobius"/>
    </source>
</evidence>
<sequence>MSEHYSRPLSFPQHKVRGLTIVNRILALIVIVSAVAMITLFSQAISRNNEVKSLTSATENAKRRTLEIKATSWCDQITSENADKMSTLFRDYDAASSQQKGEIERQCNKKVAVAKLISSHDPTEAFIVTSECTVNESENTASCTATVATNPYTLGQGLSFYSATTATLRMRVATTPTNLVTDPHVIDNVATITLDSSGSGTTSFDVPIDINWGTAYDIQVTSYFPNE</sequence>
<reference evidence="2 3" key="1">
    <citation type="submission" date="2017-12" db="EMBL/GenBank/DDBJ databases">
        <title>Phylogenetic diversity of female urinary microbiome.</title>
        <authorList>
            <person name="Thomas-White K."/>
            <person name="Wolfe A.J."/>
        </authorList>
    </citation>
    <scope>NUCLEOTIDE SEQUENCE [LARGE SCALE GENOMIC DNA]</scope>
    <source>
        <strain evidence="2 3">UMB0018</strain>
    </source>
</reference>
<name>A0A2I1HYA1_9ACTO</name>
<organism evidence="2 3">
    <name type="scientific">Schaalia odontolytica</name>
    <dbReference type="NCBI Taxonomy" id="1660"/>
    <lineage>
        <taxon>Bacteria</taxon>
        <taxon>Bacillati</taxon>
        <taxon>Actinomycetota</taxon>
        <taxon>Actinomycetes</taxon>
        <taxon>Actinomycetales</taxon>
        <taxon>Actinomycetaceae</taxon>
        <taxon>Schaalia</taxon>
    </lineage>
</organism>
<gene>
    <name evidence="2" type="ORF">CYJ22_08960</name>
</gene>
<dbReference type="Proteomes" id="UP000234198">
    <property type="component" value="Unassembled WGS sequence"/>
</dbReference>
<keyword evidence="1" id="KW-0812">Transmembrane</keyword>
<evidence type="ECO:0000313" key="3">
    <source>
        <dbReference type="Proteomes" id="UP000234198"/>
    </source>
</evidence>
<accession>A0A2I1HYA1</accession>
<keyword evidence="1" id="KW-1133">Transmembrane helix</keyword>
<dbReference type="EMBL" id="PKKM01000013">
    <property type="protein sequence ID" value="PKY63866.1"/>
    <property type="molecule type" value="Genomic_DNA"/>
</dbReference>
<dbReference type="AlphaFoldDB" id="A0A2I1HYA1"/>
<protein>
    <submittedName>
        <fullName evidence="2">Uncharacterized protein</fullName>
    </submittedName>
</protein>
<proteinExistence type="predicted"/>
<comment type="caution">
    <text evidence="2">The sequence shown here is derived from an EMBL/GenBank/DDBJ whole genome shotgun (WGS) entry which is preliminary data.</text>
</comment>